<organism evidence="3 4">
    <name type="scientific">Cyclotella cryptica</name>
    <dbReference type="NCBI Taxonomy" id="29204"/>
    <lineage>
        <taxon>Eukaryota</taxon>
        <taxon>Sar</taxon>
        <taxon>Stramenopiles</taxon>
        <taxon>Ochrophyta</taxon>
        <taxon>Bacillariophyta</taxon>
        <taxon>Coscinodiscophyceae</taxon>
        <taxon>Thalassiosirophycidae</taxon>
        <taxon>Stephanodiscales</taxon>
        <taxon>Stephanodiscaceae</taxon>
        <taxon>Cyclotella</taxon>
    </lineage>
</organism>
<feature type="compositionally biased region" description="Low complexity" evidence="1">
    <location>
        <begin position="86"/>
        <end position="96"/>
    </location>
</feature>
<keyword evidence="4" id="KW-1185">Reference proteome</keyword>
<dbReference type="EMBL" id="JABMIG020000029">
    <property type="protein sequence ID" value="KAL3801012.1"/>
    <property type="molecule type" value="Genomic_DNA"/>
</dbReference>
<evidence type="ECO:0000256" key="2">
    <source>
        <dbReference type="SAM" id="SignalP"/>
    </source>
</evidence>
<feature type="compositionally biased region" description="Basic residues" evidence="1">
    <location>
        <begin position="67"/>
        <end position="81"/>
    </location>
</feature>
<keyword evidence="2" id="KW-0732">Signal</keyword>
<comment type="caution">
    <text evidence="3">The sequence shown here is derived from an EMBL/GenBank/DDBJ whole genome shotgun (WGS) entry which is preliminary data.</text>
</comment>
<accession>A0ABD3QKN8</accession>
<sequence>MKLSPQSYSCTLLLVVTVTTANLHAPLASAFVSLGSPTCTSRTASSRDYRLAIRTRSSGGGPGRPNSKSRHRLHNGPKRRSVPLFSSSSSNNSNDANNERTVDKSRKNIIDAVVEEKLAGLAELDKENTTTRIRKRDIFKQALRDLASLSLIDYKWRSDLFKKAEADRLEEEYISRMMGEEYASYARPMDADDQRRGPLGNAERSAVQWLTRVIEEEGQRARLIASSDGELIRPKDLPSNTGPLSELERRAIQFLSEITDSEVERVRSGTLRPKDMKIRGPLGEAEARAVLALERIVESEKIRMERSRRMGDTVRPIDIPGPLGEFERYVGDIIRAERQRVKDREKNDGKLVRPKDASLPSGLGDVERKAVEDWELLTKEEQERFSSFKRFLSERRPVDVDGGSPLGVIEGFTVKLLNGPRLVGKVLSRVQELMSSQTLDEKDREILRNRLPEFREDEILEDEKNVSFERNAKKDDGLSP</sequence>
<feature type="chain" id="PRO_5044794521" evidence="2">
    <location>
        <begin position="31"/>
        <end position="480"/>
    </location>
</feature>
<reference evidence="3 4" key="1">
    <citation type="journal article" date="2020" name="G3 (Bethesda)">
        <title>Improved Reference Genome for Cyclotella cryptica CCMP332, a Model for Cell Wall Morphogenesis, Salinity Adaptation, and Lipid Production in Diatoms (Bacillariophyta).</title>
        <authorList>
            <person name="Roberts W.R."/>
            <person name="Downey K.M."/>
            <person name="Ruck E.C."/>
            <person name="Traller J.C."/>
            <person name="Alverson A.J."/>
        </authorList>
    </citation>
    <scope>NUCLEOTIDE SEQUENCE [LARGE SCALE GENOMIC DNA]</scope>
    <source>
        <strain evidence="3 4">CCMP332</strain>
    </source>
</reference>
<evidence type="ECO:0000313" key="3">
    <source>
        <dbReference type="EMBL" id="KAL3801012.1"/>
    </source>
</evidence>
<dbReference type="Proteomes" id="UP001516023">
    <property type="component" value="Unassembled WGS sequence"/>
</dbReference>
<protein>
    <submittedName>
        <fullName evidence="3">Uncharacterized protein</fullName>
    </submittedName>
</protein>
<evidence type="ECO:0000256" key="1">
    <source>
        <dbReference type="SAM" id="MobiDB-lite"/>
    </source>
</evidence>
<evidence type="ECO:0000313" key="4">
    <source>
        <dbReference type="Proteomes" id="UP001516023"/>
    </source>
</evidence>
<dbReference type="AlphaFoldDB" id="A0ABD3QKN8"/>
<gene>
    <name evidence="3" type="ORF">HJC23_002305</name>
</gene>
<feature type="region of interest" description="Disordered" evidence="1">
    <location>
        <begin position="45"/>
        <end position="103"/>
    </location>
</feature>
<name>A0ABD3QKN8_9STRA</name>
<proteinExistence type="predicted"/>
<feature type="signal peptide" evidence="2">
    <location>
        <begin position="1"/>
        <end position="30"/>
    </location>
</feature>